<sequence>MWVGRLSRPLTSRHGQLGAVRDPRYKWTTYGEAAATRTAIGSGLVAHGIPKAILGSCIGVYFINIPDWMIVDHACSAYSYVSVPLYDTLGPDAVKCIVNHSSIQAKFCVPQTLQSERLFLWLHMVNIMLVPLSKCYGYVAYILVSKLVLTSVEVSELQRIVLVLSSVRLRPSNDYWSWTIEESGCFSVHNDMIFNRKDANLTRIVEEVKVLSFIWISSISRLGSIQWEEWRLFELNRLKCFH</sequence>
<evidence type="ECO:0000313" key="4">
    <source>
        <dbReference type="EMBL" id="KAD4982413.1"/>
    </source>
</evidence>
<dbReference type="GO" id="GO:0005783">
    <property type="term" value="C:endoplasmic reticulum"/>
    <property type="evidence" value="ECO:0007669"/>
    <property type="project" value="TreeGrafter"/>
</dbReference>
<reference evidence="4 5" key="1">
    <citation type="submission" date="2019-05" db="EMBL/GenBank/DDBJ databases">
        <title>Mikania micrantha, genome provides insights into the molecular mechanism of rapid growth.</title>
        <authorList>
            <person name="Liu B."/>
        </authorList>
    </citation>
    <scope>NUCLEOTIDE SEQUENCE [LARGE SCALE GENOMIC DNA]</scope>
    <source>
        <strain evidence="4">NLD-2019</strain>
        <tissue evidence="4">Leaf</tissue>
    </source>
</reference>
<dbReference type="GO" id="GO:0005524">
    <property type="term" value="F:ATP binding"/>
    <property type="evidence" value="ECO:0007669"/>
    <property type="project" value="UniProtKB-KW"/>
</dbReference>
<dbReference type="GO" id="GO:0004467">
    <property type="term" value="F:long-chain fatty acid-CoA ligase activity"/>
    <property type="evidence" value="ECO:0007669"/>
    <property type="project" value="TreeGrafter"/>
</dbReference>
<dbReference type="PANTHER" id="PTHR43272:SF33">
    <property type="entry name" value="AMP-BINDING DOMAIN-CONTAINING PROTEIN-RELATED"/>
    <property type="match status" value="1"/>
</dbReference>
<keyword evidence="5" id="KW-1185">Reference proteome</keyword>
<evidence type="ECO:0000313" key="5">
    <source>
        <dbReference type="Proteomes" id="UP000326396"/>
    </source>
</evidence>
<dbReference type="GO" id="GO:0016020">
    <property type="term" value="C:membrane"/>
    <property type="evidence" value="ECO:0007669"/>
    <property type="project" value="TreeGrafter"/>
</dbReference>
<dbReference type="EMBL" id="SZYD01000010">
    <property type="protein sequence ID" value="KAD4982413.1"/>
    <property type="molecule type" value="Genomic_DNA"/>
</dbReference>
<dbReference type="InterPro" id="IPR000873">
    <property type="entry name" value="AMP-dep_synth/lig_dom"/>
</dbReference>
<proteinExistence type="predicted"/>
<dbReference type="Gene3D" id="3.40.50.12780">
    <property type="entry name" value="N-terminal domain of ligase-like"/>
    <property type="match status" value="1"/>
</dbReference>
<dbReference type="InterPro" id="IPR042099">
    <property type="entry name" value="ANL_N_sf"/>
</dbReference>
<dbReference type="OrthoDB" id="1700726at2759"/>
<dbReference type="Pfam" id="PF00501">
    <property type="entry name" value="AMP-binding"/>
    <property type="match status" value="1"/>
</dbReference>
<dbReference type="Proteomes" id="UP000326396">
    <property type="component" value="Linkage Group LG18"/>
</dbReference>
<dbReference type="SUPFAM" id="SSF56801">
    <property type="entry name" value="Acetyl-CoA synthetase-like"/>
    <property type="match status" value="1"/>
</dbReference>
<name>A0A5N6NPW7_9ASTR</name>
<protein>
    <recommendedName>
        <fullName evidence="3">AMP-dependent synthetase/ligase domain-containing protein</fullName>
    </recommendedName>
</protein>
<dbReference type="PANTHER" id="PTHR43272">
    <property type="entry name" value="LONG-CHAIN-FATTY-ACID--COA LIGASE"/>
    <property type="match status" value="1"/>
</dbReference>
<organism evidence="4 5">
    <name type="scientific">Mikania micrantha</name>
    <name type="common">bitter vine</name>
    <dbReference type="NCBI Taxonomy" id="192012"/>
    <lineage>
        <taxon>Eukaryota</taxon>
        <taxon>Viridiplantae</taxon>
        <taxon>Streptophyta</taxon>
        <taxon>Embryophyta</taxon>
        <taxon>Tracheophyta</taxon>
        <taxon>Spermatophyta</taxon>
        <taxon>Magnoliopsida</taxon>
        <taxon>eudicotyledons</taxon>
        <taxon>Gunneridae</taxon>
        <taxon>Pentapetalae</taxon>
        <taxon>asterids</taxon>
        <taxon>campanulids</taxon>
        <taxon>Asterales</taxon>
        <taxon>Asteraceae</taxon>
        <taxon>Asteroideae</taxon>
        <taxon>Heliantheae alliance</taxon>
        <taxon>Eupatorieae</taxon>
        <taxon>Mikania</taxon>
    </lineage>
</organism>
<dbReference type="AlphaFoldDB" id="A0A5N6NPW7"/>
<keyword evidence="1" id="KW-0547">Nucleotide-binding</keyword>
<gene>
    <name evidence="4" type="ORF">E3N88_19084</name>
</gene>
<evidence type="ECO:0000259" key="3">
    <source>
        <dbReference type="Pfam" id="PF00501"/>
    </source>
</evidence>
<accession>A0A5N6NPW7</accession>
<feature type="domain" description="AMP-dependent synthetase/ligase" evidence="3">
    <location>
        <begin position="15"/>
        <end position="110"/>
    </location>
</feature>
<keyword evidence="2" id="KW-0067">ATP-binding</keyword>
<comment type="caution">
    <text evidence="4">The sequence shown here is derived from an EMBL/GenBank/DDBJ whole genome shotgun (WGS) entry which is preliminary data.</text>
</comment>
<evidence type="ECO:0000256" key="2">
    <source>
        <dbReference type="ARBA" id="ARBA00022840"/>
    </source>
</evidence>
<evidence type="ECO:0000256" key="1">
    <source>
        <dbReference type="ARBA" id="ARBA00022741"/>
    </source>
</evidence>